<dbReference type="PATRIC" id="fig|1195763.3.peg.2931"/>
<dbReference type="Proteomes" id="UP000036097">
    <property type="component" value="Unassembled WGS sequence"/>
</dbReference>
<dbReference type="EMBL" id="LDOT01000020">
    <property type="protein sequence ID" value="KLV04797.1"/>
    <property type="molecule type" value="Genomic_DNA"/>
</dbReference>
<dbReference type="AlphaFoldDB" id="A0A0J1JRA9"/>
<dbReference type="PANTHER" id="PTHR47366:SF1">
    <property type="entry name" value="TWO-ON-TWO HEMOGLOBIN-3"/>
    <property type="match status" value="1"/>
</dbReference>
<keyword evidence="2" id="KW-0813">Transport</keyword>
<evidence type="ECO:0000256" key="6">
    <source>
        <dbReference type="ARBA" id="ARBA00034496"/>
    </source>
</evidence>
<evidence type="ECO:0000256" key="4">
    <source>
        <dbReference type="ARBA" id="ARBA00022723"/>
    </source>
</evidence>
<keyword evidence="5" id="KW-0408">Iron</keyword>
<sequence length="146" mass="16338">MKPYRANEHTIEPRTAPNFNEGDTAFIAAGGESGVRQLVESFYAMMDALPEAAELRAMHADDLSESIEKLTTFLIGWLGGPSRYSEKYGAMNLPGAHRHVSIGMAEKNAWLLCMEKALAEQGYDDLFQRHVMVQLAFPAEMCRNRQ</sequence>
<dbReference type="CDD" id="cd14773">
    <property type="entry name" value="TrHb2_PhHbO-like_O"/>
    <property type="match status" value="1"/>
</dbReference>
<comment type="similarity">
    <text evidence="6">Belongs to the truncated hemoglobin family. Group II subfamily.</text>
</comment>
<dbReference type="Gene3D" id="1.10.490.10">
    <property type="entry name" value="Globins"/>
    <property type="match status" value="1"/>
</dbReference>
<reference evidence="7 8" key="1">
    <citation type="submission" date="2015-05" db="EMBL/GenBank/DDBJ databases">
        <title>Photobacterium galathea sp. nov.</title>
        <authorList>
            <person name="Machado H."/>
            <person name="Gram L."/>
        </authorList>
    </citation>
    <scope>NUCLEOTIDE SEQUENCE [LARGE SCALE GENOMIC DNA]</scope>
    <source>
        <strain evidence="7 8">CGMCC 1.12159</strain>
    </source>
</reference>
<dbReference type="SUPFAM" id="SSF46458">
    <property type="entry name" value="Globin-like"/>
    <property type="match status" value="1"/>
</dbReference>
<dbReference type="InterPro" id="IPR044203">
    <property type="entry name" value="GlbO/GLB3-like"/>
</dbReference>
<accession>A0A0J1JRA9</accession>
<keyword evidence="3" id="KW-0349">Heme</keyword>
<dbReference type="OrthoDB" id="9790913at2"/>
<protein>
    <submittedName>
        <fullName evidence="7">Globin</fullName>
    </submittedName>
</protein>
<evidence type="ECO:0000256" key="3">
    <source>
        <dbReference type="ARBA" id="ARBA00022617"/>
    </source>
</evidence>
<dbReference type="STRING" id="1195763.ABT56_13835"/>
<dbReference type="InterPro" id="IPR012292">
    <property type="entry name" value="Globin/Proto"/>
</dbReference>
<proteinExistence type="inferred from homology"/>
<dbReference type="PANTHER" id="PTHR47366">
    <property type="entry name" value="TWO-ON-TWO HEMOGLOBIN-3"/>
    <property type="match status" value="1"/>
</dbReference>
<evidence type="ECO:0000256" key="2">
    <source>
        <dbReference type="ARBA" id="ARBA00022448"/>
    </source>
</evidence>
<dbReference type="RefSeq" id="WP_047879472.1">
    <property type="nucleotide sequence ID" value="NZ_LDOT01000020.1"/>
</dbReference>
<dbReference type="PROSITE" id="PS01213">
    <property type="entry name" value="GLOBIN_FAM_2"/>
    <property type="match status" value="1"/>
</dbReference>
<evidence type="ECO:0000256" key="5">
    <source>
        <dbReference type="ARBA" id="ARBA00023004"/>
    </source>
</evidence>
<evidence type="ECO:0000313" key="7">
    <source>
        <dbReference type="EMBL" id="KLV04797.1"/>
    </source>
</evidence>
<dbReference type="InterPro" id="IPR001486">
    <property type="entry name" value="Hemoglobin_trunc"/>
</dbReference>
<dbReference type="InterPro" id="IPR019795">
    <property type="entry name" value="Globin_bac-like_CS"/>
</dbReference>
<comment type="caution">
    <text evidence="7">The sequence shown here is derived from an EMBL/GenBank/DDBJ whole genome shotgun (WGS) entry which is preliminary data.</text>
</comment>
<dbReference type="GO" id="GO:0005344">
    <property type="term" value="F:oxygen carrier activity"/>
    <property type="evidence" value="ECO:0007669"/>
    <property type="project" value="InterPro"/>
</dbReference>
<evidence type="ECO:0000256" key="1">
    <source>
        <dbReference type="ARBA" id="ARBA00001971"/>
    </source>
</evidence>
<keyword evidence="8" id="KW-1185">Reference proteome</keyword>
<dbReference type="Pfam" id="PF01152">
    <property type="entry name" value="Bac_globin"/>
    <property type="match status" value="1"/>
</dbReference>
<organism evidence="7 8">
    <name type="scientific">Photobacterium aquae</name>
    <dbReference type="NCBI Taxonomy" id="1195763"/>
    <lineage>
        <taxon>Bacteria</taxon>
        <taxon>Pseudomonadati</taxon>
        <taxon>Pseudomonadota</taxon>
        <taxon>Gammaproteobacteria</taxon>
        <taxon>Vibrionales</taxon>
        <taxon>Vibrionaceae</taxon>
        <taxon>Photobacterium</taxon>
    </lineage>
</organism>
<dbReference type="GO" id="GO:0019825">
    <property type="term" value="F:oxygen binding"/>
    <property type="evidence" value="ECO:0007669"/>
    <property type="project" value="InterPro"/>
</dbReference>
<comment type="cofactor">
    <cofactor evidence="1">
        <name>heme</name>
        <dbReference type="ChEBI" id="CHEBI:30413"/>
    </cofactor>
</comment>
<dbReference type="InterPro" id="IPR009050">
    <property type="entry name" value="Globin-like_sf"/>
</dbReference>
<gene>
    <name evidence="7" type="ORF">ABT56_13835</name>
</gene>
<name>A0A0J1JRA9_9GAMM</name>
<dbReference type="GO" id="GO:0046872">
    <property type="term" value="F:metal ion binding"/>
    <property type="evidence" value="ECO:0007669"/>
    <property type="project" value="UniProtKB-KW"/>
</dbReference>
<keyword evidence="4" id="KW-0479">Metal-binding</keyword>
<evidence type="ECO:0000313" key="8">
    <source>
        <dbReference type="Proteomes" id="UP000036097"/>
    </source>
</evidence>
<dbReference type="GO" id="GO:0020037">
    <property type="term" value="F:heme binding"/>
    <property type="evidence" value="ECO:0007669"/>
    <property type="project" value="InterPro"/>
</dbReference>